<keyword evidence="1" id="KW-0472">Membrane</keyword>
<evidence type="ECO:0000313" key="3">
    <source>
        <dbReference type="Proteomes" id="UP000224854"/>
    </source>
</evidence>
<proteinExistence type="predicted"/>
<keyword evidence="1" id="KW-0812">Transmembrane</keyword>
<accession>A0A2C5YTJ0</accession>
<dbReference type="Proteomes" id="UP000224854">
    <property type="component" value="Unassembled WGS sequence"/>
</dbReference>
<dbReference type="AlphaFoldDB" id="A0A2C5YTJ0"/>
<protein>
    <submittedName>
        <fullName evidence="2">Uncharacterized protein</fullName>
    </submittedName>
</protein>
<dbReference type="EMBL" id="NJEU01000121">
    <property type="protein sequence ID" value="PHH81428.1"/>
    <property type="molecule type" value="Genomic_DNA"/>
</dbReference>
<comment type="caution">
    <text evidence="2">The sequence shown here is derived from an EMBL/GenBank/DDBJ whole genome shotgun (WGS) entry which is preliminary data.</text>
</comment>
<sequence length="104" mass="11648">MAQPIMVTLQNTPPQVNLFNQMPNYLALSVLIFAAVLISGHLYATRNRLNAKVNASFGDDDQLIVMKNQNTDKAIPHRHLRRTSKSHNLREEARIAGENIGAQD</sequence>
<organism evidence="2 3">
    <name type="scientific">Ophiocordyceps australis</name>
    <dbReference type="NCBI Taxonomy" id="1399860"/>
    <lineage>
        <taxon>Eukaryota</taxon>
        <taxon>Fungi</taxon>
        <taxon>Dikarya</taxon>
        <taxon>Ascomycota</taxon>
        <taxon>Pezizomycotina</taxon>
        <taxon>Sordariomycetes</taxon>
        <taxon>Hypocreomycetidae</taxon>
        <taxon>Hypocreales</taxon>
        <taxon>Ophiocordycipitaceae</taxon>
        <taxon>Ophiocordyceps</taxon>
    </lineage>
</organism>
<reference evidence="2 3" key="1">
    <citation type="submission" date="2017-06" db="EMBL/GenBank/DDBJ databases">
        <title>Ant-infecting Ophiocordyceps genomes reveal a high diversity of potential behavioral manipulation genes and a possible major role for enterotoxins.</title>
        <authorList>
            <person name="De Bekker C."/>
            <person name="Evans H.C."/>
            <person name="Brachmann A."/>
            <person name="Hughes D.P."/>
        </authorList>
    </citation>
    <scope>NUCLEOTIDE SEQUENCE [LARGE SCALE GENOMIC DNA]</scope>
    <source>
        <strain evidence="2 3">1348a</strain>
    </source>
</reference>
<keyword evidence="1" id="KW-1133">Transmembrane helix</keyword>
<evidence type="ECO:0000256" key="1">
    <source>
        <dbReference type="SAM" id="Phobius"/>
    </source>
</evidence>
<name>A0A2C5YTJ0_9HYPO</name>
<feature type="transmembrane region" description="Helical" evidence="1">
    <location>
        <begin position="25"/>
        <end position="44"/>
    </location>
</feature>
<evidence type="ECO:0000313" key="2">
    <source>
        <dbReference type="EMBL" id="PHH81428.1"/>
    </source>
</evidence>
<gene>
    <name evidence="2" type="ORF">CDD82_818</name>
</gene>
<keyword evidence="3" id="KW-1185">Reference proteome</keyword>